<dbReference type="CDD" id="cd00833">
    <property type="entry name" value="PKS"/>
    <property type="match status" value="1"/>
</dbReference>
<dbReference type="SMART" id="SM00825">
    <property type="entry name" value="PKS_KS"/>
    <property type="match status" value="1"/>
</dbReference>
<dbReference type="SUPFAM" id="SSF53901">
    <property type="entry name" value="Thiolase-like"/>
    <property type="match status" value="1"/>
</dbReference>
<dbReference type="InterPro" id="IPR050091">
    <property type="entry name" value="PKS_NRPS_Biosynth_Enz"/>
</dbReference>
<dbReference type="GO" id="GO:0006633">
    <property type="term" value="P:fatty acid biosynthetic process"/>
    <property type="evidence" value="ECO:0007669"/>
    <property type="project" value="InterPro"/>
</dbReference>
<name>A0A0G4I7P3_9ALVE</name>
<organism evidence="6">
    <name type="scientific">Chromera velia CCMP2878</name>
    <dbReference type="NCBI Taxonomy" id="1169474"/>
    <lineage>
        <taxon>Eukaryota</taxon>
        <taxon>Sar</taxon>
        <taxon>Alveolata</taxon>
        <taxon>Colpodellida</taxon>
        <taxon>Chromeraceae</taxon>
        <taxon>Chromera</taxon>
    </lineage>
</organism>
<dbReference type="Pfam" id="PF00550">
    <property type="entry name" value="PP-binding"/>
    <property type="match status" value="1"/>
</dbReference>
<proteinExistence type="predicted"/>
<dbReference type="SUPFAM" id="SSF47336">
    <property type="entry name" value="ACP-like"/>
    <property type="match status" value="1"/>
</dbReference>
<dbReference type="InterPro" id="IPR029058">
    <property type="entry name" value="AB_hydrolase_fold"/>
</dbReference>
<dbReference type="InterPro" id="IPR036736">
    <property type="entry name" value="ACP-like_sf"/>
</dbReference>
<feature type="compositionally biased region" description="Basic and acidic residues" evidence="4">
    <location>
        <begin position="1957"/>
        <end position="1972"/>
    </location>
</feature>
<keyword evidence="1" id="KW-0596">Phosphopantetheine</keyword>
<dbReference type="EMBL" id="CDMZ01005500">
    <property type="protein sequence ID" value="CEM53080.1"/>
    <property type="molecule type" value="Genomic_DNA"/>
</dbReference>
<dbReference type="SUPFAM" id="SSF51735">
    <property type="entry name" value="NAD(P)-binding Rossmann-fold domains"/>
    <property type="match status" value="2"/>
</dbReference>
<dbReference type="GO" id="GO:0004315">
    <property type="term" value="F:3-oxoacyl-[acyl-carrier-protein] synthase activity"/>
    <property type="evidence" value="ECO:0007669"/>
    <property type="project" value="InterPro"/>
</dbReference>
<feature type="region of interest" description="Disordered" evidence="4">
    <location>
        <begin position="1613"/>
        <end position="1663"/>
    </location>
</feature>
<accession>A0A0G4I7P3</accession>
<reference evidence="6" key="1">
    <citation type="submission" date="2014-11" db="EMBL/GenBank/DDBJ databases">
        <authorList>
            <person name="Otto D Thomas"/>
            <person name="Naeem Raeece"/>
        </authorList>
    </citation>
    <scope>NUCLEOTIDE SEQUENCE</scope>
</reference>
<dbReference type="InterPro" id="IPR013968">
    <property type="entry name" value="PKS_KR"/>
</dbReference>
<feature type="compositionally biased region" description="Polar residues" evidence="4">
    <location>
        <begin position="1751"/>
        <end position="1761"/>
    </location>
</feature>
<dbReference type="PANTHER" id="PTHR43775">
    <property type="entry name" value="FATTY ACID SYNTHASE"/>
    <property type="match status" value="1"/>
</dbReference>
<dbReference type="GO" id="GO:0004312">
    <property type="term" value="F:fatty acid synthase activity"/>
    <property type="evidence" value="ECO:0007669"/>
    <property type="project" value="TreeGrafter"/>
</dbReference>
<feature type="compositionally biased region" description="Low complexity" evidence="4">
    <location>
        <begin position="2000"/>
        <end position="2010"/>
    </location>
</feature>
<evidence type="ECO:0000256" key="4">
    <source>
        <dbReference type="SAM" id="MobiDB-lite"/>
    </source>
</evidence>
<dbReference type="Gene3D" id="3.40.47.10">
    <property type="match status" value="1"/>
</dbReference>
<keyword evidence="2" id="KW-0597">Phosphoprotein</keyword>
<dbReference type="Gene3D" id="3.30.70.3320">
    <property type="match status" value="1"/>
</dbReference>
<dbReference type="PROSITE" id="PS00606">
    <property type="entry name" value="KS3_1"/>
    <property type="match status" value="1"/>
</dbReference>
<gene>
    <name evidence="6" type="ORF">Cvel_11706</name>
</gene>
<dbReference type="InterPro" id="IPR014031">
    <property type="entry name" value="Ketoacyl_synth_C"/>
</dbReference>
<feature type="compositionally biased region" description="Basic and acidic residues" evidence="4">
    <location>
        <begin position="441"/>
        <end position="456"/>
    </location>
</feature>
<dbReference type="InterPro" id="IPR057326">
    <property type="entry name" value="KR_dom"/>
</dbReference>
<feature type="region of interest" description="Disordered" evidence="4">
    <location>
        <begin position="1074"/>
        <end position="1109"/>
    </location>
</feature>
<dbReference type="InterPro" id="IPR009081">
    <property type="entry name" value="PP-bd_ACP"/>
</dbReference>
<feature type="region of interest" description="Disordered" evidence="4">
    <location>
        <begin position="1957"/>
        <end position="2010"/>
    </location>
</feature>
<feature type="region of interest" description="Disordered" evidence="4">
    <location>
        <begin position="1747"/>
        <end position="1768"/>
    </location>
</feature>
<dbReference type="InterPro" id="IPR014030">
    <property type="entry name" value="Ketoacyl_synth_N"/>
</dbReference>
<sequence>MTTCIREWLARRSSSESSSDVETLSSSLLPVASEVVILSFWMGVRLQQRAEALGDPYAAHRDTEEVAVEHMHAQTETTSMMLVKGLRVVEVYAHVCHVNDAARESLRPEFVSVSSPSLTIHSLPRKTTATRAVDVLQKPKEDFFLEIALINGQRAVAVAGPPSLLASLRVRLQHKIAGRRASLQSVLSDCGISVAGGGMTSFLKVSAPCHHSAMQPAVETILQDCQRAGVGEHLQYDRLAMRVIFPVDGTALTCRGADCPPLVEALLQATCVQRGDLPLVARKLVVGRQVSRRLSLSLLSNCQPTEPPPFACRGSVVSVGSVEGNVLFSRRASVVSSDLGVEVDRGTEGGGSSEMKKQHFRLLDLGLGGQRSFVSALATLLSRFAGREVEVLRPNLKALADLRAIQTSGGGVGGGSALGDLLPVRDRHGTPTKGPGGSAGDLKDKHAEAETEERALRSDDTIGLLVQTPPVLPLRARTSPPEKRYSFCLSRSQSNLEEEEEEEAVKPSEALCHKVARVVHISASTSLSTLAPASRLGGSGSVSVSASLQDFSVSLMEMGLDSLDLQMVAASLASTFRIDVSVSDLIDCPNVLKIARFVAKRVDSTRLTKVLRQSEDSRRIPILGMAVRFPGGVTSMESLWEVLCSGKDAIREIPPDRWALEDFFSPDQDASGKVYVHRGGFIEEAHMFDNKAFRIGDSEAREMDPQQRLGLETVFEALTQAGEDKNTLKGTDLSVISATSTNDWARVRSSPKIAKEYTVAAQANAMVSNRISYALGTRGPSFTVDSACSSSLLALDLARQTIVRGQSCLSVALGVQLILDPSLTVAFCKARMLAPDGRTKPFDSQSDGFVRSEGVSALVLGASEEGGGSWVEGEGGGVRPLAYLVGSSVNHGGDGGAVNVPNAEALEELLTLALVDARLLPSDIALLQCHGAGEPSWESAEVCAAGRVFAPDAVKRETPLLLHSVKSVFGHQGAAAGLSGVISTVLMMLHETVPPLLGFQSPHPNVDFKRGSLYPVLKKVALKPTPGTSVLSCGVSSFGFGGANGHVIVQSARTLFRGEKPSVKPPYGWRQNAKSFPWTPPRPSLPVSSAEGKIADSDSEGGVQEAPEDAGVPVWEVEWKRKVSSADLTEHTENPPPRFPSLVFVDVPDEMEEGIRERFPESQLTTTADLSSQLRISQKGSERTEDNRVIVCLGALCESDQGWASSVERPVSDALNLVQSLALRKEDGKKQKGEAVWLVTRGAVSVEGDMPGFSPDRYLHRGLSGAARVLTPMLGRQQQSKEGGSSVGWADLDSSLPVVEGVSRALTAMLGGGEGGAQKELEMVVRRDGIYVPRLRLREMKKEEEEKASASLEGAFLISGGHSRPGLLTAEWLLSQAADQVVLVSREGLPSEATRELEIWKRLSTLMDWDTKERRVVSVACILGDRPSCAAMFQRLNRTLLTDVAGVLHMEGVLPSEETLFDESAASVSEAYLQRVHSAVNIHNSCSSSASFISVSAVSSLLSLEGSVCGAAAASALEGLADFRRSLGLHSHALQMGLLDDTLWALGGGAERRRRAGLASMKTDVGLGILRNLLSPSPSAQIMPCALGIQPVRWKRFLPSLWRVPAFLSEFNEQGEEGRGGGGKQQRSPRSPAVVSTSGRSGSISAPSASSSTSPQRASGALLFPPMPSNPSFSFSSTSERTEGIFEGFWHPYLPKETRLTDAWENIGGLDCLVTSNGKDPQALVPYLAAASRANLRLAVVSPRGPVSVRTKANSSSSKQHGQPDEPDGFAWCSDEMGLYSEGPGRGADGDFKTGRCKKMRDWSPPDWPHHREILEEVVEESLRKFKLDCDSLIMCGATQGMTAAVDLAFHMPHPPLALHVWGGAFSMREQMVDGLRRCDGERAERLGFLKVFFGMCLFSKDVPYGHSLWWQDFLEAEGIAYEFSSFEADCLPNEKWYNRVARLLVEELGHVHSLEEMERGEMRRDSREGGDPNRPGRGCQTPDHGSLSVGALSSTVEESSLTAPSPSPLATLFAGQDFGGLFNVTDTGRDDA</sequence>
<dbReference type="Gene3D" id="3.40.50.720">
    <property type="entry name" value="NAD(P)-binding Rossmann-like Domain"/>
    <property type="match status" value="1"/>
</dbReference>
<dbReference type="Pfam" id="PF08659">
    <property type="entry name" value="KR"/>
    <property type="match status" value="1"/>
</dbReference>
<feature type="domain" description="Ketosynthase family 3 (KS3)" evidence="5">
    <location>
        <begin position="617"/>
        <end position="1051"/>
    </location>
</feature>
<feature type="compositionally biased region" description="Low complexity" evidence="4">
    <location>
        <begin position="1636"/>
        <end position="1661"/>
    </location>
</feature>
<dbReference type="InterPro" id="IPR036291">
    <property type="entry name" value="NAD(P)-bd_dom_sf"/>
</dbReference>
<keyword evidence="3" id="KW-0808">Transferase</keyword>
<feature type="region of interest" description="Disordered" evidence="4">
    <location>
        <begin position="425"/>
        <end position="456"/>
    </location>
</feature>
<dbReference type="Pfam" id="PF02801">
    <property type="entry name" value="Ketoacyl-synt_C"/>
    <property type="match status" value="1"/>
</dbReference>
<evidence type="ECO:0000259" key="5">
    <source>
        <dbReference type="PROSITE" id="PS52004"/>
    </source>
</evidence>
<evidence type="ECO:0000256" key="2">
    <source>
        <dbReference type="ARBA" id="ARBA00022553"/>
    </source>
</evidence>
<protein>
    <recommendedName>
        <fullName evidence="5">Ketosynthase family 3 (KS3) domain-containing protein</fullName>
    </recommendedName>
</protein>
<evidence type="ECO:0000256" key="1">
    <source>
        <dbReference type="ARBA" id="ARBA00022450"/>
    </source>
</evidence>
<dbReference type="SMART" id="SM00822">
    <property type="entry name" value="PKS_KR"/>
    <property type="match status" value="1"/>
</dbReference>
<dbReference type="PROSITE" id="PS52004">
    <property type="entry name" value="KS3_2"/>
    <property type="match status" value="1"/>
</dbReference>
<evidence type="ECO:0000256" key="3">
    <source>
        <dbReference type="ARBA" id="ARBA00022679"/>
    </source>
</evidence>
<dbReference type="SUPFAM" id="SSF53474">
    <property type="entry name" value="alpha/beta-Hydrolases"/>
    <property type="match status" value="1"/>
</dbReference>
<dbReference type="PANTHER" id="PTHR43775:SF37">
    <property type="entry name" value="SI:DKEY-61P9.11"/>
    <property type="match status" value="1"/>
</dbReference>
<dbReference type="InterPro" id="IPR020841">
    <property type="entry name" value="PKS_Beta-ketoAc_synthase_dom"/>
</dbReference>
<dbReference type="InterPro" id="IPR018201">
    <property type="entry name" value="Ketoacyl_synth_AS"/>
</dbReference>
<evidence type="ECO:0000313" key="6">
    <source>
        <dbReference type="EMBL" id="CEM53080.1"/>
    </source>
</evidence>
<dbReference type="Gene3D" id="3.40.50.1820">
    <property type="entry name" value="alpha/beta hydrolase"/>
    <property type="match status" value="1"/>
</dbReference>
<dbReference type="VEuPathDB" id="CryptoDB:Cvel_11706"/>
<dbReference type="Pfam" id="PF00109">
    <property type="entry name" value="ketoacyl-synt"/>
    <property type="match status" value="1"/>
</dbReference>
<dbReference type="InterPro" id="IPR016039">
    <property type="entry name" value="Thiolase-like"/>
</dbReference>